<dbReference type="EMBL" id="KI662434">
    <property type="protein sequence ID" value="ETN72928.1"/>
    <property type="molecule type" value="Genomic_DNA"/>
</dbReference>
<dbReference type="AlphaFoldDB" id="W2STU9"/>
<evidence type="ECO:0000313" key="2">
    <source>
        <dbReference type="EMBL" id="ETN72928.1"/>
    </source>
</evidence>
<dbReference type="Proteomes" id="UP000053676">
    <property type="component" value="Unassembled WGS sequence"/>
</dbReference>
<organism evidence="2 3">
    <name type="scientific">Necator americanus</name>
    <name type="common">Human hookworm</name>
    <dbReference type="NCBI Taxonomy" id="51031"/>
    <lineage>
        <taxon>Eukaryota</taxon>
        <taxon>Metazoa</taxon>
        <taxon>Ecdysozoa</taxon>
        <taxon>Nematoda</taxon>
        <taxon>Chromadorea</taxon>
        <taxon>Rhabditida</taxon>
        <taxon>Rhabditina</taxon>
        <taxon>Rhabditomorpha</taxon>
        <taxon>Strongyloidea</taxon>
        <taxon>Ancylostomatidae</taxon>
        <taxon>Bunostominae</taxon>
        <taxon>Necator</taxon>
    </lineage>
</organism>
<protein>
    <submittedName>
        <fullName evidence="2">Uncharacterized protein</fullName>
    </submittedName>
</protein>
<sequence>MGLKSFQYPAACKEPRKQTKRTERGGNAAQIGVAIPEIRERKRPPDGCWLPGWVARVGRRDREWLRIAR</sequence>
<feature type="compositionally biased region" description="Basic and acidic residues" evidence="1">
    <location>
        <begin position="13"/>
        <end position="24"/>
    </location>
</feature>
<gene>
    <name evidence="2" type="ORF">NECAME_18610</name>
</gene>
<dbReference type="KEGG" id="nai:NECAME_18610"/>
<evidence type="ECO:0000313" key="3">
    <source>
        <dbReference type="Proteomes" id="UP000053676"/>
    </source>
</evidence>
<evidence type="ECO:0000256" key="1">
    <source>
        <dbReference type="SAM" id="MobiDB-lite"/>
    </source>
</evidence>
<proteinExistence type="predicted"/>
<feature type="region of interest" description="Disordered" evidence="1">
    <location>
        <begin position="1"/>
        <end position="27"/>
    </location>
</feature>
<reference evidence="3" key="1">
    <citation type="journal article" date="2014" name="Nat. Genet.">
        <title>Genome of the human hookworm Necator americanus.</title>
        <authorList>
            <person name="Tang Y.T."/>
            <person name="Gao X."/>
            <person name="Rosa B.A."/>
            <person name="Abubucker S."/>
            <person name="Hallsworth-Pepin K."/>
            <person name="Martin J."/>
            <person name="Tyagi R."/>
            <person name="Heizer E."/>
            <person name="Zhang X."/>
            <person name="Bhonagiri-Palsikar V."/>
            <person name="Minx P."/>
            <person name="Warren W.C."/>
            <person name="Wang Q."/>
            <person name="Zhan B."/>
            <person name="Hotez P.J."/>
            <person name="Sternberg P.W."/>
            <person name="Dougall A."/>
            <person name="Gaze S.T."/>
            <person name="Mulvenna J."/>
            <person name="Sotillo J."/>
            <person name="Ranganathan S."/>
            <person name="Rabelo E.M."/>
            <person name="Wilson R.K."/>
            <person name="Felgner P.L."/>
            <person name="Bethony J."/>
            <person name="Hawdon J.M."/>
            <person name="Gasser R.B."/>
            <person name="Loukas A."/>
            <person name="Mitreva M."/>
        </authorList>
    </citation>
    <scope>NUCLEOTIDE SEQUENCE [LARGE SCALE GENOMIC DNA]</scope>
</reference>
<name>W2STU9_NECAM</name>
<keyword evidence="3" id="KW-1185">Reference proteome</keyword>
<accession>W2STU9</accession>